<proteinExistence type="predicted"/>
<gene>
    <name evidence="1" type="ORF">BDCG_16546</name>
</gene>
<name>A0ABX2VSS0_AJEDR</name>
<evidence type="ECO:0000313" key="1">
    <source>
        <dbReference type="EMBL" id="OAT00254.1"/>
    </source>
</evidence>
<organism evidence="1 2">
    <name type="scientific">Ajellomyces dermatitidis (strain ER-3 / ATCC MYA-2586)</name>
    <name type="common">Blastomyces dermatitidis</name>
    <dbReference type="NCBI Taxonomy" id="559297"/>
    <lineage>
        <taxon>Eukaryota</taxon>
        <taxon>Fungi</taxon>
        <taxon>Dikarya</taxon>
        <taxon>Ascomycota</taxon>
        <taxon>Pezizomycotina</taxon>
        <taxon>Eurotiomycetes</taxon>
        <taxon>Eurotiomycetidae</taxon>
        <taxon>Onygenales</taxon>
        <taxon>Ajellomycetaceae</taxon>
        <taxon>Blastomyces</taxon>
    </lineage>
</organism>
<accession>A0ABX2VSS0</accession>
<evidence type="ECO:0000313" key="2">
    <source>
        <dbReference type="Proteomes" id="UP000002039"/>
    </source>
</evidence>
<dbReference type="EMBL" id="EQ999974">
    <property type="protein sequence ID" value="OAT00254.1"/>
    <property type="molecule type" value="Genomic_DNA"/>
</dbReference>
<dbReference type="GeneID" id="69031438"/>
<keyword evidence="2" id="KW-1185">Reference proteome</keyword>
<reference evidence="2" key="1">
    <citation type="journal article" date="2015" name="PLoS Genet.">
        <title>The dynamic genome and transcriptome of the human fungal pathogen Blastomyces and close relative Emmonsia.</title>
        <authorList>
            <person name="Munoz J.F."/>
            <person name="Gauthier G.M."/>
            <person name="Desjardins C.A."/>
            <person name="Gallo J.E."/>
            <person name="Holder J."/>
            <person name="Sullivan T.D."/>
            <person name="Marty A.J."/>
            <person name="Carmen J.C."/>
            <person name="Chen Z."/>
            <person name="Ding L."/>
            <person name="Gujja S."/>
            <person name="Magrini V."/>
            <person name="Misas E."/>
            <person name="Mitreva M."/>
            <person name="Priest M."/>
            <person name="Saif S."/>
            <person name="Whiston E.A."/>
            <person name="Young S."/>
            <person name="Zeng Q."/>
            <person name="Goldman W.E."/>
            <person name="Mardis E.R."/>
            <person name="Taylor J.W."/>
            <person name="McEwen J.G."/>
            <person name="Clay O.K."/>
            <person name="Klein B.S."/>
            <person name="Cuomo C.A."/>
        </authorList>
    </citation>
    <scope>NUCLEOTIDE SEQUENCE [LARGE SCALE GENOMIC DNA]</scope>
    <source>
        <strain evidence="2">ER-3 / ATCC MYA-2586</strain>
    </source>
</reference>
<dbReference type="Proteomes" id="UP000002039">
    <property type="component" value="Unassembled WGS sequence"/>
</dbReference>
<dbReference type="RefSeq" id="XP_045279981.1">
    <property type="nucleotide sequence ID" value="XM_045425764.1"/>
</dbReference>
<protein>
    <submittedName>
        <fullName evidence="1">Uncharacterized protein</fullName>
    </submittedName>
</protein>
<sequence>MACKSALAFHTYGAEVRLVTQRKFGYREAIRRMLCVREAIATARPYSTGIIAHADSFQYNQGVLCDMRQGFLRVLDVHVVAAEKLVIDVEMAFLLHLKESEDERTMNRENFGYLAL</sequence>